<proteinExistence type="predicted"/>
<feature type="compositionally biased region" description="Polar residues" evidence="1">
    <location>
        <begin position="240"/>
        <end position="254"/>
    </location>
</feature>
<name>A0A166LZP3_9AGAM</name>
<feature type="compositionally biased region" description="Acidic residues" evidence="1">
    <location>
        <begin position="226"/>
        <end position="239"/>
    </location>
</feature>
<feature type="region of interest" description="Disordered" evidence="1">
    <location>
        <begin position="1"/>
        <end position="52"/>
    </location>
</feature>
<feature type="compositionally biased region" description="Acidic residues" evidence="1">
    <location>
        <begin position="123"/>
        <end position="142"/>
    </location>
</feature>
<dbReference type="OrthoDB" id="3268127at2759"/>
<feature type="compositionally biased region" description="Pro residues" evidence="1">
    <location>
        <begin position="1"/>
        <end position="12"/>
    </location>
</feature>
<feature type="region of interest" description="Disordered" evidence="1">
    <location>
        <begin position="94"/>
        <end position="147"/>
    </location>
</feature>
<gene>
    <name evidence="2" type="ORF">FIBSPDRAFT_785985</name>
</gene>
<sequence length="263" mass="29577">MQDPTPFSPSTPGPSTRLYPSLSVQTHQPVHSSPLAESPCSSPVLSSQRRRSSYKATFAPISAFKYAPGKAHTMPEDPQKAFLRERFKTRCIERARQDREKALRRVSRRRSVDGSISGGSSDGDADADMDSEGEDEDEDEENLMSGELFKRIMDNTERKTKHSYRVSYAHEVGSSFDPSMEDPTTWENELQDIPQPLELNTSPEDLEAEELQAYADEYAALADFEDIPEEEWDLSDLDEATSTPMAHVPRTSNEAMEMEMDTS</sequence>
<evidence type="ECO:0000313" key="2">
    <source>
        <dbReference type="EMBL" id="KZP23490.1"/>
    </source>
</evidence>
<protein>
    <submittedName>
        <fullName evidence="2">Uncharacterized protein</fullName>
    </submittedName>
</protein>
<dbReference type="AlphaFoldDB" id="A0A166LZP3"/>
<organism evidence="2">
    <name type="scientific">Athelia psychrophila</name>
    <dbReference type="NCBI Taxonomy" id="1759441"/>
    <lineage>
        <taxon>Eukaryota</taxon>
        <taxon>Fungi</taxon>
        <taxon>Dikarya</taxon>
        <taxon>Basidiomycota</taxon>
        <taxon>Agaricomycotina</taxon>
        <taxon>Agaricomycetes</taxon>
        <taxon>Agaricomycetidae</taxon>
        <taxon>Atheliales</taxon>
        <taxon>Atheliaceae</taxon>
        <taxon>Athelia</taxon>
    </lineage>
</organism>
<accession>A0A166LZP3</accession>
<feature type="region of interest" description="Disordered" evidence="1">
    <location>
        <begin position="226"/>
        <end position="263"/>
    </location>
</feature>
<evidence type="ECO:0000256" key="1">
    <source>
        <dbReference type="SAM" id="MobiDB-lite"/>
    </source>
</evidence>
<reference evidence="2" key="1">
    <citation type="journal article" date="2016" name="Mol. Biol. Evol.">
        <title>Comparative Genomics of Early-Diverging Mushroom-Forming Fungi Provides Insights into the Origins of Lignocellulose Decay Capabilities.</title>
        <authorList>
            <person name="Nagy L.G."/>
            <person name="Riley R."/>
            <person name="Tritt A."/>
            <person name="Adam C."/>
            <person name="Daum C."/>
            <person name="Floudas D."/>
            <person name="Sun H."/>
            <person name="Yadav J.S."/>
            <person name="Pangilinan J."/>
            <person name="Larsson K.H."/>
            <person name="Matsuura K."/>
            <person name="Barry K."/>
            <person name="Labutti K."/>
            <person name="Kuo R."/>
            <person name="Ohm R.A."/>
            <person name="Bhattacharya S.S."/>
            <person name="Shirouzu T."/>
            <person name="Yoshinaga Y."/>
            <person name="Martin F.M."/>
            <person name="Grigoriev I.V."/>
            <person name="Hibbett D.S."/>
        </authorList>
    </citation>
    <scope>NUCLEOTIDE SEQUENCE [LARGE SCALE GENOMIC DNA]</scope>
    <source>
        <strain evidence="2">CBS 109695</strain>
    </source>
</reference>
<dbReference type="EMBL" id="KV417532">
    <property type="protein sequence ID" value="KZP23490.1"/>
    <property type="molecule type" value="Genomic_DNA"/>
</dbReference>
<feature type="compositionally biased region" description="Polar residues" evidence="1">
    <location>
        <begin position="22"/>
        <end position="31"/>
    </location>
</feature>
<feature type="compositionally biased region" description="Basic and acidic residues" evidence="1">
    <location>
        <begin position="94"/>
        <end position="103"/>
    </location>
</feature>